<name>A0A0D2FYF0_9EURO</name>
<dbReference type="GeneID" id="25290066"/>
<dbReference type="VEuPathDB" id="FungiDB:Z518_01995"/>
<dbReference type="HOGENOM" id="CLU_2513863_0_0_1"/>
<protein>
    <submittedName>
        <fullName evidence="2">Rhinocladiella mackenziei CBS 650.93 unplaced genomic scaffold supercont1.2, whole genome shotgun sequence</fullName>
    </submittedName>
</protein>
<organism evidence="2 3">
    <name type="scientific">Rhinocladiella mackenziei CBS 650.93</name>
    <dbReference type="NCBI Taxonomy" id="1442369"/>
    <lineage>
        <taxon>Eukaryota</taxon>
        <taxon>Fungi</taxon>
        <taxon>Dikarya</taxon>
        <taxon>Ascomycota</taxon>
        <taxon>Pezizomycotina</taxon>
        <taxon>Eurotiomycetes</taxon>
        <taxon>Chaetothyriomycetidae</taxon>
        <taxon>Chaetothyriales</taxon>
        <taxon>Herpotrichiellaceae</taxon>
        <taxon>Rhinocladiella</taxon>
    </lineage>
</organism>
<evidence type="ECO:0000256" key="1">
    <source>
        <dbReference type="SAM" id="MobiDB-lite"/>
    </source>
</evidence>
<sequence length="85" mass="9531">MPSTQNTSDSSPAKTVTLILDKPADWKQWLFTIRQRAENTNIWQYIDPDINSQPSTLTEPTLPKLEDALSSSHDETEPKCVISGT</sequence>
<proteinExistence type="predicted"/>
<feature type="region of interest" description="Disordered" evidence="1">
    <location>
        <begin position="66"/>
        <end position="85"/>
    </location>
</feature>
<dbReference type="RefSeq" id="XP_013274478.1">
    <property type="nucleotide sequence ID" value="XM_013419024.1"/>
</dbReference>
<accession>A0A0D2FYF0</accession>
<keyword evidence="3" id="KW-1185">Reference proteome</keyword>
<feature type="compositionally biased region" description="Basic and acidic residues" evidence="1">
    <location>
        <begin position="66"/>
        <end position="78"/>
    </location>
</feature>
<dbReference type="Proteomes" id="UP000053617">
    <property type="component" value="Unassembled WGS sequence"/>
</dbReference>
<reference evidence="2 3" key="1">
    <citation type="submission" date="2015-01" db="EMBL/GenBank/DDBJ databases">
        <title>The Genome Sequence of Rhinocladiella mackenzie CBS 650.93.</title>
        <authorList>
            <consortium name="The Broad Institute Genomics Platform"/>
            <person name="Cuomo C."/>
            <person name="de Hoog S."/>
            <person name="Gorbushina A."/>
            <person name="Stielow B."/>
            <person name="Teixiera M."/>
            <person name="Abouelleil A."/>
            <person name="Chapman S.B."/>
            <person name="Priest M."/>
            <person name="Young S.K."/>
            <person name="Wortman J."/>
            <person name="Nusbaum C."/>
            <person name="Birren B."/>
        </authorList>
    </citation>
    <scope>NUCLEOTIDE SEQUENCE [LARGE SCALE GENOMIC DNA]</scope>
    <source>
        <strain evidence="2 3">CBS 650.93</strain>
    </source>
</reference>
<dbReference type="AlphaFoldDB" id="A0A0D2FYF0"/>
<dbReference type="OrthoDB" id="4363438at2759"/>
<evidence type="ECO:0000313" key="2">
    <source>
        <dbReference type="EMBL" id="KIX07342.1"/>
    </source>
</evidence>
<evidence type="ECO:0000313" key="3">
    <source>
        <dbReference type="Proteomes" id="UP000053617"/>
    </source>
</evidence>
<dbReference type="EMBL" id="KN847476">
    <property type="protein sequence ID" value="KIX07342.1"/>
    <property type="molecule type" value="Genomic_DNA"/>
</dbReference>
<gene>
    <name evidence="2" type="ORF">Z518_01995</name>
</gene>